<organism evidence="3 4">
    <name type="scientific">Marasmius crinis-equi</name>
    <dbReference type="NCBI Taxonomy" id="585013"/>
    <lineage>
        <taxon>Eukaryota</taxon>
        <taxon>Fungi</taxon>
        <taxon>Dikarya</taxon>
        <taxon>Basidiomycota</taxon>
        <taxon>Agaricomycotina</taxon>
        <taxon>Agaricomycetes</taxon>
        <taxon>Agaricomycetidae</taxon>
        <taxon>Agaricales</taxon>
        <taxon>Marasmiineae</taxon>
        <taxon>Marasmiaceae</taxon>
        <taxon>Marasmius</taxon>
    </lineage>
</organism>
<keyword evidence="1" id="KW-0175">Coiled coil</keyword>
<dbReference type="Proteomes" id="UP001465976">
    <property type="component" value="Unassembled WGS sequence"/>
</dbReference>
<name>A0ABR3F214_9AGAR</name>
<protein>
    <submittedName>
        <fullName evidence="3">Uncharacterized protein</fullName>
    </submittedName>
</protein>
<feature type="compositionally biased region" description="Polar residues" evidence="2">
    <location>
        <begin position="1"/>
        <end position="13"/>
    </location>
</feature>
<sequence>MSTSEPGQPTTSVFHEGPDKKHRCPRTPESILSDLVDKIKTSGSSMLDASKGALFRPEQGGQVHTLEEFLMGPGHSYPQENPSDLAAMLLVNQNQPDVVVLRNRLEYTQSILNDWQSAQKDIREWALKVGMLQEIKEFLVERRRKYRNDVQALQSELGVSKARIADLEEEVQYLNAVCDTNNELRTVLGHVLANPRHVDNDLIDALKTLSTKKFF</sequence>
<evidence type="ECO:0000313" key="4">
    <source>
        <dbReference type="Proteomes" id="UP001465976"/>
    </source>
</evidence>
<comment type="caution">
    <text evidence="3">The sequence shown here is derived from an EMBL/GenBank/DDBJ whole genome shotgun (WGS) entry which is preliminary data.</text>
</comment>
<evidence type="ECO:0000313" key="3">
    <source>
        <dbReference type="EMBL" id="KAL0569115.1"/>
    </source>
</evidence>
<gene>
    <name evidence="3" type="ORF">V5O48_012858</name>
</gene>
<accession>A0ABR3F214</accession>
<evidence type="ECO:0000256" key="2">
    <source>
        <dbReference type="SAM" id="MobiDB-lite"/>
    </source>
</evidence>
<feature type="region of interest" description="Disordered" evidence="2">
    <location>
        <begin position="1"/>
        <end position="29"/>
    </location>
</feature>
<dbReference type="EMBL" id="JBAHYK010001190">
    <property type="protein sequence ID" value="KAL0569115.1"/>
    <property type="molecule type" value="Genomic_DNA"/>
</dbReference>
<proteinExistence type="predicted"/>
<keyword evidence="4" id="KW-1185">Reference proteome</keyword>
<reference evidence="3 4" key="1">
    <citation type="submission" date="2024-02" db="EMBL/GenBank/DDBJ databases">
        <title>A draft genome for the cacao thread blight pathogen Marasmius crinis-equi.</title>
        <authorList>
            <person name="Cohen S.P."/>
            <person name="Baruah I.K."/>
            <person name="Amoako-Attah I."/>
            <person name="Bukari Y."/>
            <person name="Meinhardt L.W."/>
            <person name="Bailey B.A."/>
        </authorList>
    </citation>
    <scope>NUCLEOTIDE SEQUENCE [LARGE SCALE GENOMIC DNA]</scope>
    <source>
        <strain evidence="3 4">GH-76</strain>
    </source>
</reference>
<feature type="coiled-coil region" evidence="1">
    <location>
        <begin position="136"/>
        <end position="170"/>
    </location>
</feature>
<evidence type="ECO:0000256" key="1">
    <source>
        <dbReference type="SAM" id="Coils"/>
    </source>
</evidence>